<evidence type="ECO:0000256" key="7">
    <source>
        <dbReference type="ARBA" id="ARBA00022827"/>
    </source>
</evidence>
<organism evidence="11 12">
    <name type="scientific">Klenkia brasiliensis</name>
    <dbReference type="NCBI Taxonomy" id="333142"/>
    <lineage>
        <taxon>Bacteria</taxon>
        <taxon>Bacillati</taxon>
        <taxon>Actinomycetota</taxon>
        <taxon>Actinomycetes</taxon>
        <taxon>Geodermatophilales</taxon>
        <taxon>Geodermatophilaceae</taxon>
        <taxon>Klenkia</taxon>
    </lineage>
</organism>
<evidence type="ECO:0000256" key="8">
    <source>
        <dbReference type="ARBA" id="ARBA00022842"/>
    </source>
</evidence>
<dbReference type="GO" id="GO:0046872">
    <property type="term" value="F:metal ion binding"/>
    <property type="evidence" value="ECO:0007669"/>
    <property type="project" value="UniProtKB-KW"/>
</dbReference>
<evidence type="ECO:0000256" key="6">
    <source>
        <dbReference type="ARBA" id="ARBA00022723"/>
    </source>
</evidence>
<dbReference type="PANTHER" id="PTHR30040">
    <property type="entry name" value="THIAMINE BIOSYNTHESIS LIPOPROTEIN APBE"/>
    <property type="match status" value="1"/>
</dbReference>
<evidence type="ECO:0000256" key="9">
    <source>
        <dbReference type="ARBA" id="ARBA00031306"/>
    </source>
</evidence>
<keyword evidence="11" id="KW-0449">Lipoprotein</keyword>
<dbReference type="AlphaFoldDB" id="A0A1G7QLT7"/>
<comment type="cofactor">
    <cofactor evidence="1">
        <name>Mg(2+)</name>
        <dbReference type="ChEBI" id="CHEBI:18420"/>
    </cofactor>
</comment>
<keyword evidence="12" id="KW-1185">Reference proteome</keyword>
<evidence type="ECO:0000313" key="11">
    <source>
        <dbReference type="EMBL" id="SDF99452.1"/>
    </source>
</evidence>
<protein>
    <recommendedName>
        <fullName evidence="3">FAD:protein FMN transferase</fullName>
        <ecNumber evidence="2">2.7.1.180</ecNumber>
    </recommendedName>
    <alternativeName>
        <fullName evidence="9">Flavin transferase</fullName>
    </alternativeName>
</protein>
<keyword evidence="4" id="KW-0285">Flavoprotein</keyword>
<keyword evidence="5" id="KW-0808">Transferase</keyword>
<dbReference type="OrthoDB" id="3728306at2"/>
<name>A0A1G7QLT7_9ACTN</name>
<evidence type="ECO:0000313" key="12">
    <source>
        <dbReference type="Proteomes" id="UP000198863"/>
    </source>
</evidence>
<evidence type="ECO:0000256" key="1">
    <source>
        <dbReference type="ARBA" id="ARBA00001946"/>
    </source>
</evidence>
<dbReference type="Gene3D" id="3.10.520.10">
    <property type="entry name" value="ApbE-like domains"/>
    <property type="match status" value="1"/>
</dbReference>
<dbReference type="InterPro" id="IPR024932">
    <property type="entry name" value="ApbE"/>
</dbReference>
<keyword evidence="7" id="KW-0274">FAD</keyword>
<sequence>MTALRDGVATADWTAWTCRVRLAVTEPAALDEARAVVAAELAAVDRACSRFRPDSELAAVDAASGRWTPVGPLLAEALAVALRAARLTDGDVDPTVGGALLALGYDRDRDRVDPGTVPPVLAPVAGWWTVELDGDRVRTPWGTRLDLGATAKAWTADRAAAAVTARTGAGALVSIGGDVAVAGPAPEGGWRIRVEDVTGDPDAPAPTGSAVVSVVDGGLATSGTRARRWRRGGVEVHHLVDPRTGQPARPVWRTVSVAAGSCTDANTVSTAAVVRGHAALPWLRELGLPARLVTEHGDVVTTGGWPA</sequence>
<evidence type="ECO:0000256" key="10">
    <source>
        <dbReference type="ARBA" id="ARBA00048540"/>
    </source>
</evidence>
<dbReference type="GO" id="GO:0016740">
    <property type="term" value="F:transferase activity"/>
    <property type="evidence" value="ECO:0007669"/>
    <property type="project" value="UniProtKB-KW"/>
</dbReference>
<keyword evidence="8" id="KW-0460">Magnesium</keyword>
<dbReference type="Pfam" id="PF02424">
    <property type="entry name" value="ApbE"/>
    <property type="match status" value="1"/>
</dbReference>
<proteinExistence type="predicted"/>
<dbReference type="SUPFAM" id="SSF143631">
    <property type="entry name" value="ApbE-like"/>
    <property type="match status" value="1"/>
</dbReference>
<reference evidence="12" key="1">
    <citation type="submission" date="2016-10" db="EMBL/GenBank/DDBJ databases">
        <authorList>
            <person name="Varghese N."/>
            <person name="Submissions S."/>
        </authorList>
    </citation>
    <scope>NUCLEOTIDE SEQUENCE [LARGE SCALE GENOMIC DNA]</scope>
    <source>
        <strain evidence="12">DSM 44526</strain>
    </source>
</reference>
<keyword evidence="6" id="KW-0479">Metal-binding</keyword>
<dbReference type="EMBL" id="FNCF01000002">
    <property type="protein sequence ID" value="SDF99452.1"/>
    <property type="molecule type" value="Genomic_DNA"/>
</dbReference>
<evidence type="ECO:0000256" key="3">
    <source>
        <dbReference type="ARBA" id="ARBA00016337"/>
    </source>
</evidence>
<evidence type="ECO:0000256" key="4">
    <source>
        <dbReference type="ARBA" id="ARBA00022630"/>
    </source>
</evidence>
<comment type="catalytic activity">
    <reaction evidence="10">
        <text>L-threonyl-[protein] + FAD = FMN-L-threonyl-[protein] + AMP + H(+)</text>
        <dbReference type="Rhea" id="RHEA:36847"/>
        <dbReference type="Rhea" id="RHEA-COMP:11060"/>
        <dbReference type="Rhea" id="RHEA-COMP:11061"/>
        <dbReference type="ChEBI" id="CHEBI:15378"/>
        <dbReference type="ChEBI" id="CHEBI:30013"/>
        <dbReference type="ChEBI" id="CHEBI:57692"/>
        <dbReference type="ChEBI" id="CHEBI:74257"/>
        <dbReference type="ChEBI" id="CHEBI:456215"/>
        <dbReference type="EC" id="2.7.1.180"/>
    </reaction>
</comment>
<evidence type="ECO:0000256" key="5">
    <source>
        <dbReference type="ARBA" id="ARBA00022679"/>
    </source>
</evidence>
<evidence type="ECO:0000256" key="2">
    <source>
        <dbReference type="ARBA" id="ARBA00011955"/>
    </source>
</evidence>
<gene>
    <name evidence="11" type="ORF">SAMN05660324_1530</name>
</gene>
<dbReference type="InterPro" id="IPR003374">
    <property type="entry name" value="ApbE-like_sf"/>
</dbReference>
<dbReference type="EC" id="2.7.1.180" evidence="2"/>
<dbReference type="Proteomes" id="UP000198863">
    <property type="component" value="Unassembled WGS sequence"/>
</dbReference>
<dbReference type="RefSeq" id="WP_091060918.1">
    <property type="nucleotide sequence ID" value="NZ_FNCF01000002.1"/>
</dbReference>
<dbReference type="PANTHER" id="PTHR30040:SF2">
    <property type="entry name" value="FAD:PROTEIN FMN TRANSFERASE"/>
    <property type="match status" value="1"/>
</dbReference>
<accession>A0A1G7QLT7</accession>